<organism evidence="1 2">
    <name type="scientific">Sphingobacterium spiritivorum</name>
    <name type="common">Flavobacterium spiritivorum</name>
    <dbReference type="NCBI Taxonomy" id="258"/>
    <lineage>
        <taxon>Bacteria</taxon>
        <taxon>Pseudomonadati</taxon>
        <taxon>Bacteroidota</taxon>
        <taxon>Sphingobacteriia</taxon>
        <taxon>Sphingobacteriales</taxon>
        <taxon>Sphingobacteriaceae</taxon>
        <taxon>Sphingobacterium</taxon>
    </lineage>
</organism>
<dbReference type="AlphaFoldDB" id="A0A380CRF9"/>
<name>A0A380CRF9_SPHSI</name>
<proteinExistence type="predicted"/>
<evidence type="ECO:0000313" key="1">
    <source>
        <dbReference type="EMBL" id="SUJ26439.1"/>
    </source>
</evidence>
<dbReference type="InterPro" id="IPR009279">
    <property type="entry name" value="Portal_Mu"/>
</dbReference>
<sequence length="414" mass="47210">MNLNFSLNFSNPFKNKTLAAAPSVTKDRRKLPYTPKSVFRTRKDIKDWNIATNAFNNAEEPSNYRIQLLYNEIQTDALLYSQKENRNRQLFSSTIRLIKPDGEVDEEQSDLLRNLPIYRKLTQAMLDSEDYSNSLCELEFKKSASGSLYIDCTTLPRTNVVQQKGLFYPDYTNPLGSIAYREMPEYGTWLLEFNSGDIGRLNRTVSHVLFKRFAQACWSELCEIFGIPPRVIKTNTQDATMLDRAEKMMQDTGSAPWFIIDDAESFEWGESATTKGEVFESLISLCNNEISLVMSGAVIGQDTKFGNRSKDESAQEMLWLLVQSDMALVTEYWNTIALPALVKLGVIKGERRFEFAPSEDIGQLWKFTEGLLPYKEIDNGWLKDKFGVEITGDRAKTTDTGKTDLWAKSEGFFG</sequence>
<protein>
    <submittedName>
        <fullName evidence="1">Mu-like prophage protein gp29</fullName>
    </submittedName>
</protein>
<evidence type="ECO:0000313" key="2">
    <source>
        <dbReference type="Proteomes" id="UP000254893"/>
    </source>
</evidence>
<dbReference type="EMBL" id="UGYW01000002">
    <property type="protein sequence ID" value="SUJ26439.1"/>
    <property type="molecule type" value="Genomic_DNA"/>
</dbReference>
<dbReference type="Pfam" id="PF06074">
    <property type="entry name" value="Portal_Mu"/>
    <property type="match status" value="1"/>
</dbReference>
<gene>
    <name evidence="1" type="ORF">NCTC11388_03963</name>
</gene>
<reference evidence="1 2" key="1">
    <citation type="submission" date="2018-06" db="EMBL/GenBank/DDBJ databases">
        <authorList>
            <consortium name="Pathogen Informatics"/>
            <person name="Doyle S."/>
        </authorList>
    </citation>
    <scope>NUCLEOTIDE SEQUENCE [LARGE SCALE GENOMIC DNA]</scope>
    <source>
        <strain evidence="1 2">NCTC11388</strain>
    </source>
</reference>
<accession>A0A380CRF9</accession>
<dbReference type="RefSeq" id="WP_115171328.1">
    <property type="nucleotide sequence ID" value="NZ_UGYW01000002.1"/>
</dbReference>
<dbReference type="Proteomes" id="UP000254893">
    <property type="component" value="Unassembled WGS sequence"/>
</dbReference>